<gene>
    <name evidence="1" type="ORF">CCHLO57077_00015519</name>
</gene>
<comment type="caution">
    <text evidence="1">The sequence shown here is derived from an EMBL/GenBank/DDBJ whole genome shotgun (WGS) entry which is preliminary data.</text>
</comment>
<dbReference type="Proteomes" id="UP001160390">
    <property type="component" value="Unassembled WGS sequence"/>
</dbReference>
<reference evidence="1" key="1">
    <citation type="submission" date="2023-01" db="EMBL/GenBank/DDBJ databases">
        <authorList>
            <person name="Piombo E."/>
        </authorList>
    </citation>
    <scope>NUCLEOTIDE SEQUENCE</scope>
</reference>
<keyword evidence="2" id="KW-1185">Reference proteome</keyword>
<proteinExistence type="predicted"/>
<dbReference type="AlphaFoldDB" id="A0AA35QEI5"/>
<dbReference type="EMBL" id="CABFNP030001344">
    <property type="protein sequence ID" value="CAI6100594.1"/>
    <property type="molecule type" value="Genomic_DNA"/>
</dbReference>
<sequence length="245" mass="28726">MSYLFTIALYGSYRGWVREKQLTINELSAVCQANIATLKSQLPEHVPEALQKLEDFFIEPLIVLDGMHYQGFNFTPSLYDEPNDLIIIRNMLTGIMEFTQKDPGISAIEYLDTEVLEPDSQFLRSKYESLRNHVQHQILQEKWSGNIQSHGFNALQRRLIDGILLRKDRFERARAHYKTVMGTWTMESKSQEQSRFKSPVQAELTLDKFDFPERPCLTRNDPYRTCPCCFQSISEREVQKLCEWM</sequence>
<protein>
    <submittedName>
        <fullName evidence="1">Uncharacterized protein</fullName>
    </submittedName>
</protein>
<evidence type="ECO:0000313" key="2">
    <source>
        <dbReference type="Proteomes" id="UP001160390"/>
    </source>
</evidence>
<organism evidence="1 2">
    <name type="scientific">Clonostachys chloroleuca</name>
    <dbReference type="NCBI Taxonomy" id="1926264"/>
    <lineage>
        <taxon>Eukaryota</taxon>
        <taxon>Fungi</taxon>
        <taxon>Dikarya</taxon>
        <taxon>Ascomycota</taxon>
        <taxon>Pezizomycotina</taxon>
        <taxon>Sordariomycetes</taxon>
        <taxon>Hypocreomycetidae</taxon>
        <taxon>Hypocreales</taxon>
        <taxon>Bionectriaceae</taxon>
        <taxon>Clonostachys</taxon>
    </lineage>
</organism>
<name>A0AA35QEI5_9HYPO</name>
<evidence type="ECO:0000313" key="1">
    <source>
        <dbReference type="EMBL" id="CAI6100594.1"/>
    </source>
</evidence>
<accession>A0AA35QEI5</accession>